<dbReference type="Pfam" id="PF13462">
    <property type="entry name" value="Thioredoxin_4"/>
    <property type="match status" value="1"/>
</dbReference>
<name>A0A200JCJ6_9ENTE</name>
<dbReference type="EMBL" id="NIBQ01000001">
    <property type="protein sequence ID" value="OUZ34908.1"/>
    <property type="molecule type" value="Genomic_DNA"/>
</dbReference>
<reference evidence="3" key="2">
    <citation type="submission" date="2017-05" db="EMBL/GenBank/DDBJ databases">
        <authorList>
            <consortium name="The Broad Institute Genomics Platform"/>
            <consortium name="The Broad Institute Genomic Center for Infectious Diseases"/>
            <person name="Earl A."/>
            <person name="Manson A."/>
            <person name="Schwartman J."/>
            <person name="Gilmore M."/>
            <person name="Abouelleil A."/>
            <person name="Cao P."/>
            <person name="Chapman S."/>
            <person name="Cusick C."/>
            <person name="Shea T."/>
            <person name="Young S."/>
            <person name="Neafsey D."/>
            <person name="Nusbaum C."/>
            <person name="Birren B."/>
        </authorList>
    </citation>
    <scope>NUCLEOTIDE SEQUENCE</scope>
    <source>
        <strain evidence="3">9D6_DIV0238</strain>
    </source>
</reference>
<organism evidence="2">
    <name type="scientific">Candidatus Enterococcus dunnyi</name>
    <dbReference type="NCBI Taxonomy" id="1834192"/>
    <lineage>
        <taxon>Bacteria</taxon>
        <taxon>Bacillati</taxon>
        <taxon>Bacillota</taxon>
        <taxon>Bacilli</taxon>
        <taxon>Lactobacillales</taxon>
        <taxon>Enterococcaceae</taxon>
        <taxon>Enterococcus</taxon>
    </lineage>
</organism>
<evidence type="ECO:0000313" key="4">
    <source>
        <dbReference type="Proteomes" id="UP000196151"/>
    </source>
</evidence>
<accession>A0A200JCJ6</accession>
<feature type="domain" description="Thioredoxin-like fold" evidence="1">
    <location>
        <begin position="13"/>
        <end position="171"/>
    </location>
</feature>
<proteinExistence type="predicted"/>
<dbReference type="AlphaFoldDB" id="A0A200JCJ6"/>
<dbReference type="Gene3D" id="3.40.30.10">
    <property type="entry name" value="Glutaredoxin"/>
    <property type="match status" value="1"/>
</dbReference>
<evidence type="ECO:0000259" key="1">
    <source>
        <dbReference type="Pfam" id="PF13462"/>
    </source>
</evidence>
<dbReference type="OrthoDB" id="117402at2"/>
<reference evidence="3" key="3">
    <citation type="submission" date="2024-03" db="EMBL/GenBank/DDBJ databases">
        <title>The Genome Sequence of Enterococcus sp. DIV0238c.</title>
        <authorList>
            <consortium name="The Broad Institute Genomics Platform"/>
            <consortium name="The Broad Institute Microbial Omics Core"/>
            <consortium name="The Broad Institute Genomic Center for Infectious Diseases"/>
            <person name="Earl A."/>
            <person name="Manson A."/>
            <person name="Gilmore M."/>
            <person name="Schwartman J."/>
            <person name="Shea T."/>
            <person name="Abouelleil A."/>
            <person name="Cao P."/>
            <person name="Chapman S."/>
            <person name="Cusick C."/>
            <person name="Young S."/>
            <person name="Neafsey D."/>
            <person name="Nusbaum C."/>
            <person name="Birren B."/>
        </authorList>
    </citation>
    <scope>NUCLEOTIDE SEQUENCE</scope>
    <source>
        <strain evidence="3">9D6_DIV0238</strain>
    </source>
</reference>
<reference evidence="2" key="1">
    <citation type="submission" date="2017-05" db="EMBL/GenBank/DDBJ databases">
        <title>The Genome Sequence of Enterococcus sp. 9D6_DIV0238.</title>
        <authorList>
            <consortium name="The Broad Institute Genomics Platform"/>
            <consortium name="The Broad Institute Genomic Center for Infectious Diseases"/>
            <person name="Earl A."/>
            <person name="Manson A."/>
            <person name="Schwartman J."/>
            <person name="Gilmore M."/>
            <person name="Abouelleil A."/>
            <person name="Cao P."/>
            <person name="Chapman S."/>
            <person name="Cusick C."/>
            <person name="Shea T."/>
            <person name="Young S."/>
            <person name="Neafsey D."/>
            <person name="Nusbaum C."/>
            <person name="Birren B."/>
        </authorList>
    </citation>
    <scope>NUCLEOTIDE SEQUENCE [LARGE SCALE GENOMIC DNA]</scope>
    <source>
        <strain evidence="2">9D6_DIV0238</strain>
    </source>
</reference>
<dbReference type="RefSeq" id="WP_087639576.1">
    <property type="nucleotide sequence ID" value="NZ_CP147246.1"/>
</dbReference>
<sequence length="173" mass="19716">MDISIIDATKVTTKNGLVIGQESAPIKMVEFMNVRCPYCKKWFEDSFDLLEKYVKEGKVQRIIKLFDKEKETLQPGNVMHHHIDYDLPERGLLSLKQMYDTQDQWGHLSLADVAVFAQDNLQLAEKKNPAMIDTVIAEANAANIKFVPTIVIGEHIFDESVTTEELISYIEGK</sequence>
<keyword evidence="4" id="KW-1185">Reference proteome</keyword>
<dbReference type="Gene3D" id="1.10.1200.90">
    <property type="entry name" value="DsbA-like domain"/>
    <property type="match status" value="1"/>
</dbReference>
<protein>
    <recommendedName>
        <fullName evidence="1">Thioredoxin-like fold domain-containing protein</fullName>
    </recommendedName>
</protein>
<dbReference type="Proteomes" id="UP000196151">
    <property type="component" value="Chromosome"/>
</dbReference>
<dbReference type="InterPro" id="IPR036249">
    <property type="entry name" value="Thioredoxin-like_sf"/>
</dbReference>
<dbReference type="SUPFAM" id="SSF52833">
    <property type="entry name" value="Thioredoxin-like"/>
    <property type="match status" value="1"/>
</dbReference>
<dbReference type="InterPro" id="IPR012336">
    <property type="entry name" value="Thioredoxin-like_fold"/>
</dbReference>
<evidence type="ECO:0000313" key="2">
    <source>
        <dbReference type="EMBL" id="OUZ34908.1"/>
    </source>
</evidence>
<evidence type="ECO:0000313" key="3">
    <source>
        <dbReference type="EMBL" id="WYJ95424.1"/>
    </source>
</evidence>
<gene>
    <name evidence="2" type="ORF">A5889_000383</name>
    <name evidence="3" type="ORF">A5889_002972</name>
</gene>
<dbReference type="EMBL" id="CP147246">
    <property type="protein sequence ID" value="WYJ95424.1"/>
    <property type="molecule type" value="Genomic_DNA"/>
</dbReference>